<keyword evidence="2" id="KW-1133">Transmembrane helix</keyword>
<feature type="transmembrane region" description="Helical" evidence="2">
    <location>
        <begin position="136"/>
        <end position="155"/>
    </location>
</feature>
<dbReference type="InterPro" id="IPR005325">
    <property type="entry name" value="DUF308_memb"/>
</dbReference>
<evidence type="ECO:0000313" key="4">
    <source>
        <dbReference type="Proteomes" id="UP000199071"/>
    </source>
</evidence>
<evidence type="ECO:0000256" key="1">
    <source>
        <dbReference type="SAM" id="MobiDB-lite"/>
    </source>
</evidence>
<feature type="transmembrane region" description="Helical" evidence="2">
    <location>
        <begin position="50"/>
        <end position="73"/>
    </location>
</feature>
<organism evidence="3 4">
    <name type="scientific">Bauldia litoralis</name>
    <dbReference type="NCBI Taxonomy" id="665467"/>
    <lineage>
        <taxon>Bacteria</taxon>
        <taxon>Pseudomonadati</taxon>
        <taxon>Pseudomonadota</taxon>
        <taxon>Alphaproteobacteria</taxon>
        <taxon>Hyphomicrobiales</taxon>
        <taxon>Kaistiaceae</taxon>
        <taxon>Bauldia</taxon>
    </lineage>
</organism>
<protein>
    <submittedName>
        <fullName evidence="3">Uncharacterized membrane protein HdeD, DUF308 family</fullName>
    </submittedName>
</protein>
<dbReference type="PANTHER" id="PTHR34989:SF1">
    <property type="entry name" value="PROTEIN HDED"/>
    <property type="match status" value="1"/>
</dbReference>
<name>A0A1G6BLC5_9HYPH</name>
<feature type="compositionally biased region" description="Pro residues" evidence="1">
    <location>
        <begin position="194"/>
        <end position="210"/>
    </location>
</feature>
<feature type="region of interest" description="Disordered" evidence="1">
    <location>
        <begin position="191"/>
        <end position="219"/>
    </location>
</feature>
<keyword evidence="4" id="KW-1185">Reference proteome</keyword>
<dbReference type="Proteomes" id="UP000199071">
    <property type="component" value="Unassembled WGS sequence"/>
</dbReference>
<dbReference type="STRING" id="665467.SAMN02982931_01593"/>
<proteinExistence type="predicted"/>
<evidence type="ECO:0000313" key="3">
    <source>
        <dbReference type="EMBL" id="SDB21423.1"/>
    </source>
</evidence>
<dbReference type="InterPro" id="IPR052712">
    <property type="entry name" value="Acid_resist_chaperone_HdeD"/>
</dbReference>
<evidence type="ECO:0000256" key="2">
    <source>
        <dbReference type="SAM" id="Phobius"/>
    </source>
</evidence>
<dbReference type="EMBL" id="FMXQ01000003">
    <property type="protein sequence ID" value="SDB21423.1"/>
    <property type="molecule type" value="Genomic_DNA"/>
</dbReference>
<sequence>MSISLEAAAEVMRQAMRDTVRRHSLWYLIQGGLMILGGVLALLYPVISSVAVVALLGWVLIISGVVQGISIIGARSVPHFWLQLVSVVLSIIVGILFLSNPSDGLLTLTFLLIVFFMVEGMSKIIFALTIRPFPNWGWVLGSGVVGILISVFLLANMDGAAVWLLGVLLGIQLIAEGAALGYLAWQVRQQGKPPHAPKAPVAAPPPPPAAPSAGASPDA</sequence>
<dbReference type="Pfam" id="PF03729">
    <property type="entry name" value="DUF308"/>
    <property type="match status" value="1"/>
</dbReference>
<dbReference type="OrthoDB" id="9815400at2"/>
<dbReference type="RefSeq" id="WP_090875883.1">
    <property type="nucleotide sequence ID" value="NZ_FMXQ01000003.1"/>
</dbReference>
<feature type="transmembrane region" description="Helical" evidence="2">
    <location>
        <begin position="105"/>
        <end position="129"/>
    </location>
</feature>
<feature type="transmembrane region" description="Helical" evidence="2">
    <location>
        <begin position="161"/>
        <end position="185"/>
    </location>
</feature>
<gene>
    <name evidence="3" type="ORF">SAMN02982931_01593</name>
</gene>
<dbReference type="PANTHER" id="PTHR34989">
    <property type="entry name" value="PROTEIN HDED"/>
    <property type="match status" value="1"/>
</dbReference>
<reference evidence="3 4" key="1">
    <citation type="submission" date="2016-10" db="EMBL/GenBank/DDBJ databases">
        <authorList>
            <person name="de Groot N.N."/>
        </authorList>
    </citation>
    <scope>NUCLEOTIDE SEQUENCE [LARGE SCALE GENOMIC DNA]</scope>
    <source>
        <strain evidence="3 4">ATCC 35022</strain>
    </source>
</reference>
<dbReference type="AlphaFoldDB" id="A0A1G6BLC5"/>
<dbReference type="GO" id="GO:0005886">
    <property type="term" value="C:plasma membrane"/>
    <property type="evidence" value="ECO:0007669"/>
    <property type="project" value="TreeGrafter"/>
</dbReference>
<keyword evidence="2" id="KW-0472">Membrane</keyword>
<feature type="transmembrane region" description="Helical" evidence="2">
    <location>
        <begin position="25"/>
        <end position="44"/>
    </location>
</feature>
<keyword evidence="2" id="KW-0812">Transmembrane</keyword>
<feature type="transmembrane region" description="Helical" evidence="2">
    <location>
        <begin position="80"/>
        <end position="99"/>
    </location>
</feature>
<accession>A0A1G6BLC5</accession>